<organism evidence="2 3">
    <name type="scientific">Agaricus bisporus var. burnettii (strain JB137-S8 / ATCC MYA-4627 / FGSC 10392)</name>
    <name type="common">White button mushroom</name>
    <dbReference type="NCBI Taxonomy" id="597362"/>
    <lineage>
        <taxon>Eukaryota</taxon>
        <taxon>Fungi</taxon>
        <taxon>Dikarya</taxon>
        <taxon>Basidiomycota</taxon>
        <taxon>Agaricomycotina</taxon>
        <taxon>Agaricomycetes</taxon>
        <taxon>Agaricomycetidae</taxon>
        <taxon>Agaricales</taxon>
        <taxon>Agaricineae</taxon>
        <taxon>Agaricaceae</taxon>
        <taxon>Agaricus</taxon>
    </lineage>
</organism>
<dbReference type="HOGENOM" id="CLU_569810_0_0_1"/>
<feature type="compositionally biased region" description="Basic and acidic residues" evidence="1">
    <location>
        <begin position="266"/>
        <end position="275"/>
    </location>
</feature>
<reference evidence="3" key="1">
    <citation type="journal article" date="2012" name="Proc. Natl. Acad. Sci. U.S.A.">
        <title>Genome sequence of the button mushroom Agaricus bisporus reveals mechanisms governing adaptation to a humic-rich ecological niche.</title>
        <authorList>
            <person name="Morin E."/>
            <person name="Kohler A."/>
            <person name="Baker A.R."/>
            <person name="Foulongne-Oriol M."/>
            <person name="Lombard V."/>
            <person name="Nagy L.G."/>
            <person name="Ohm R.A."/>
            <person name="Patyshakuliyeva A."/>
            <person name="Brun A."/>
            <person name="Aerts A.L."/>
            <person name="Bailey A.M."/>
            <person name="Billette C."/>
            <person name="Coutinho P.M."/>
            <person name="Deakin G."/>
            <person name="Doddapaneni H."/>
            <person name="Floudas D."/>
            <person name="Grimwood J."/>
            <person name="Hilden K."/>
            <person name="Kuees U."/>
            <person name="LaButti K.M."/>
            <person name="Lapidus A."/>
            <person name="Lindquist E.A."/>
            <person name="Lucas S.M."/>
            <person name="Murat C."/>
            <person name="Riley R.W."/>
            <person name="Salamov A.A."/>
            <person name="Schmutz J."/>
            <person name="Subramanian V."/>
            <person name="Woesten H.A.B."/>
            <person name="Xu J."/>
            <person name="Eastwood D.C."/>
            <person name="Foster G.D."/>
            <person name="Sonnenberg A.S."/>
            <person name="Cullen D."/>
            <person name="de Vries R.P."/>
            <person name="Lundell T."/>
            <person name="Hibbett D.S."/>
            <person name="Henrissat B."/>
            <person name="Burton K.S."/>
            <person name="Kerrigan R.W."/>
            <person name="Challen M.P."/>
            <person name="Grigoriev I.V."/>
            <person name="Martin F."/>
        </authorList>
    </citation>
    <scope>NUCLEOTIDE SEQUENCE [LARGE SCALE GENOMIC DNA]</scope>
    <source>
        <strain evidence="3">JB137-S8 / ATCC MYA-4627 / FGSC 10392</strain>
    </source>
</reference>
<dbReference type="OrthoDB" id="3269282at2759"/>
<evidence type="ECO:0000313" key="2">
    <source>
        <dbReference type="EMBL" id="EKM77031.1"/>
    </source>
</evidence>
<dbReference type="GeneID" id="18827289"/>
<feature type="compositionally biased region" description="Low complexity" evidence="1">
    <location>
        <begin position="208"/>
        <end position="234"/>
    </location>
</feature>
<feature type="region of interest" description="Disordered" evidence="1">
    <location>
        <begin position="177"/>
        <end position="509"/>
    </location>
</feature>
<dbReference type="AlphaFoldDB" id="K5WNX6"/>
<protein>
    <submittedName>
        <fullName evidence="2">Uncharacterized protein</fullName>
    </submittedName>
</protein>
<feature type="compositionally biased region" description="Basic and acidic residues" evidence="1">
    <location>
        <begin position="365"/>
        <end position="381"/>
    </location>
</feature>
<sequence length="539" mass="56058">MSSAPAAVLVADLPNRAVRFDDQCVLIPEPSPPRSRRPKVVTKSYSLPLWKRRTSPTPASDSECAYDGGGGGGGPKTPTTTAFPSSPEETHVVLRVPIPSFVRSTNSTTRSPSASPTIPLSPCLVYRSPSAPVSPPLPIRRPSLPIYHRRPDDQTVPLRPCCPDCVPITEESLKEGSTLKERFTRGARRRRSASLDSTSTGNGSIMVSSSSTLISSSSSSNASSLLTPSSTLGDSLDEPLPTFTLTVDEVDKRRRKSKEGLNSSRSRFDVPDRHSSLPTDPTNTTSPHNITIPRKSSPIAEEDENELFPLPSPRRSPSSSPHSSSPNKTSPQISPKPSPVPSPNDSSSCLHPSSAAIAFPASNSKTEERSADLSSELEEKLGSSVGILRKDKVGGIPGSGASKPKREKPSLTLVSSPTGGSGGGGGDTAPNSPVSPLTTTTNTTTNPKSSSFTSLLQPSSSSSPRQPKSSPRTGPTKPIRSFSASTPSLGSSKHVSPSPSSPSNRIGSFTLPFLRAGGAVLKGVNSISGGGLGGGGGAI</sequence>
<dbReference type="STRING" id="597362.K5WNX6"/>
<feature type="compositionally biased region" description="Low complexity" evidence="1">
    <location>
        <begin position="430"/>
        <end position="473"/>
    </location>
</feature>
<dbReference type="KEGG" id="abp:AGABI1DRAFT130756"/>
<feature type="compositionally biased region" description="Low complexity" evidence="1">
    <location>
        <begin position="487"/>
        <end position="503"/>
    </location>
</feature>
<feature type="compositionally biased region" description="Low complexity" evidence="1">
    <location>
        <begin position="313"/>
        <end position="333"/>
    </location>
</feature>
<accession>K5WNX6</accession>
<feature type="region of interest" description="Disordered" evidence="1">
    <location>
        <begin position="51"/>
        <end position="88"/>
    </location>
</feature>
<proteinExistence type="predicted"/>
<dbReference type="RefSeq" id="XP_007332329.1">
    <property type="nucleotide sequence ID" value="XM_007332267.1"/>
</dbReference>
<dbReference type="InParanoid" id="K5WNX6"/>
<keyword evidence="3" id="KW-1185">Reference proteome</keyword>
<dbReference type="OMA" id="DSECAYD"/>
<dbReference type="eggNOG" id="ENOG502SPI7">
    <property type="taxonomic scope" value="Eukaryota"/>
</dbReference>
<name>K5WNX6_AGABU</name>
<gene>
    <name evidence="2" type="ORF">AGABI1DRAFT_130756</name>
</gene>
<feature type="compositionally biased region" description="Polar residues" evidence="1">
    <location>
        <begin position="276"/>
        <end position="289"/>
    </location>
</feature>
<evidence type="ECO:0000313" key="3">
    <source>
        <dbReference type="Proteomes" id="UP000008493"/>
    </source>
</evidence>
<dbReference type="EMBL" id="JH971398">
    <property type="protein sequence ID" value="EKM77031.1"/>
    <property type="molecule type" value="Genomic_DNA"/>
</dbReference>
<dbReference type="Proteomes" id="UP000008493">
    <property type="component" value="Unassembled WGS sequence"/>
</dbReference>
<evidence type="ECO:0000256" key="1">
    <source>
        <dbReference type="SAM" id="MobiDB-lite"/>
    </source>
</evidence>